<evidence type="ECO:0000313" key="4">
    <source>
        <dbReference type="EMBL" id="VVE90407.1"/>
    </source>
</evidence>
<dbReference type="InterPro" id="IPR024455">
    <property type="entry name" value="Phage_capsid"/>
</dbReference>
<dbReference type="RefSeq" id="WP_150561545.1">
    <property type="nucleotide sequence ID" value="NZ_CABPST010000015.1"/>
</dbReference>
<keyword evidence="2" id="KW-0732">Signal</keyword>
<protein>
    <submittedName>
        <fullName evidence="4">Capsid protein</fullName>
    </submittedName>
</protein>
<organism evidence="4 5">
    <name type="scientific">Pandoraea bronchicola</name>
    <dbReference type="NCBI Taxonomy" id="2508287"/>
    <lineage>
        <taxon>Bacteria</taxon>
        <taxon>Pseudomonadati</taxon>
        <taxon>Pseudomonadota</taxon>
        <taxon>Betaproteobacteria</taxon>
        <taxon>Burkholderiales</taxon>
        <taxon>Burkholderiaceae</taxon>
        <taxon>Pandoraea</taxon>
    </lineage>
</organism>
<dbReference type="OrthoDB" id="9786516at2"/>
<evidence type="ECO:0000313" key="5">
    <source>
        <dbReference type="Proteomes" id="UP000382040"/>
    </source>
</evidence>
<evidence type="ECO:0000256" key="1">
    <source>
        <dbReference type="ARBA" id="ARBA00004328"/>
    </source>
</evidence>
<name>A0A5E5BYC8_9BURK</name>
<evidence type="ECO:0000256" key="2">
    <source>
        <dbReference type="SAM" id="SignalP"/>
    </source>
</evidence>
<feature type="signal peptide" evidence="2">
    <location>
        <begin position="1"/>
        <end position="20"/>
    </location>
</feature>
<dbReference type="Gene3D" id="3.30.2320.10">
    <property type="entry name" value="hypothetical protein PF0899 domain"/>
    <property type="match status" value="1"/>
</dbReference>
<accession>A0A5E5BYC8</accession>
<dbReference type="NCBIfam" id="TIGR01554">
    <property type="entry name" value="major_cap_HK97"/>
    <property type="match status" value="1"/>
</dbReference>
<comment type="subcellular location">
    <subcellularLocation>
        <location evidence="1">Virion</location>
    </subcellularLocation>
</comment>
<reference evidence="4 5" key="1">
    <citation type="submission" date="2019-08" db="EMBL/GenBank/DDBJ databases">
        <authorList>
            <person name="Peeters C."/>
        </authorList>
    </citation>
    <scope>NUCLEOTIDE SEQUENCE [LARGE SCALE GENOMIC DNA]</scope>
    <source>
        <strain evidence="4 5">LMG 20603</strain>
    </source>
</reference>
<dbReference type="Gene3D" id="3.30.2400.10">
    <property type="entry name" value="Major capsid protein gp5"/>
    <property type="match status" value="1"/>
</dbReference>
<gene>
    <name evidence="4" type="ORF">PBR20603_04391</name>
</gene>
<dbReference type="InterPro" id="IPR054612">
    <property type="entry name" value="Phage_capsid-like_C"/>
</dbReference>
<proteinExistence type="predicted"/>
<dbReference type="Pfam" id="PF05065">
    <property type="entry name" value="Phage_capsid"/>
    <property type="match status" value="1"/>
</dbReference>
<feature type="domain" description="Phage capsid-like C-terminal" evidence="3">
    <location>
        <begin position="140"/>
        <end position="422"/>
    </location>
</feature>
<feature type="chain" id="PRO_5022774547" evidence="2">
    <location>
        <begin position="21"/>
        <end position="427"/>
    </location>
</feature>
<dbReference type="EMBL" id="CABPST010000015">
    <property type="protein sequence ID" value="VVE90407.1"/>
    <property type="molecule type" value="Genomic_DNA"/>
</dbReference>
<dbReference type="SUPFAM" id="SSF56563">
    <property type="entry name" value="Major capsid protein gp5"/>
    <property type="match status" value="1"/>
</dbReference>
<dbReference type="AlphaFoldDB" id="A0A5E5BYC8"/>
<evidence type="ECO:0000259" key="3">
    <source>
        <dbReference type="Pfam" id="PF05065"/>
    </source>
</evidence>
<keyword evidence="5" id="KW-1185">Reference proteome</keyword>
<sequence length="427" mass="45148">MSKKLFIAALAANLTGVALAVPRGILCVRADAGSGDVKALVEGVQKAFHEFKAEHTKQLDAVKAGLPASDITAKVEKIGADLDAFQKALDEHSVKMAALEMGGAGGGAKLRDSEYTDAFKAHVKKGDINAALNKGADEQGGYLTPIEWDRTIVDKLVLISPMRQLAQVQAVSRAGFSKLFNLGGTASGWVGETDARPQTNTGTFASLSFGSGEIYANPAATQGILDDSEIDLESWLAGEVQTEFSKQEGRAFVSGDGTKKPTGILTYVAGAANAAVHPFGSIALVNSGAAAAITSDGIIDLIYDLPSAFTGNARFTMNRNTQRLVRKLKDGQGNYLWQPSFVAGQPATLAGYPVTEVPDMPDVAANSTPILFGDFKQTYLIVDRIGVRVMRDPYTAKPYVLFYTTKRVGGGLLNPEPMRAMKIAASA</sequence>
<dbReference type="Proteomes" id="UP000382040">
    <property type="component" value="Unassembled WGS sequence"/>
</dbReference>